<sequence length="219" mass="23736">MMRQSVTFVILVVLWGSLSTSLVAQQRPLLTEDPETIGEARTLLELGMSHVWDQPYSVSGLEGNRISAPLLGLSFGMGRNAEIQIDRISYDRLSITDRFEAPLSNLVNVPGEVTSGFDDVVVGAKVRFVAEGERKPALALRFATRLPNASNETGLGLDTMDFFQSLLVGKTMQSVRVVGNVGLAILSDPTRGDRQNDLLTYGVSVARALTQSVEVVGEI</sequence>
<evidence type="ECO:0000313" key="1">
    <source>
        <dbReference type="EMBL" id="SVC20582.1"/>
    </source>
</evidence>
<protein>
    <submittedName>
        <fullName evidence="1">Uncharacterized protein</fullName>
    </submittedName>
</protein>
<organism evidence="1">
    <name type="scientific">marine metagenome</name>
    <dbReference type="NCBI Taxonomy" id="408172"/>
    <lineage>
        <taxon>unclassified sequences</taxon>
        <taxon>metagenomes</taxon>
        <taxon>ecological metagenomes</taxon>
    </lineage>
</organism>
<reference evidence="1" key="1">
    <citation type="submission" date="2018-05" db="EMBL/GenBank/DDBJ databases">
        <authorList>
            <person name="Lanie J.A."/>
            <person name="Ng W.-L."/>
            <person name="Kazmierczak K.M."/>
            <person name="Andrzejewski T.M."/>
            <person name="Davidsen T.M."/>
            <person name="Wayne K.J."/>
            <person name="Tettelin H."/>
            <person name="Glass J.I."/>
            <person name="Rusch D."/>
            <person name="Podicherti R."/>
            <person name="Tsui H.-C.T."/>
            <person name="Winkler M.E."/>
        </authorList>
    </citation>
    <scope>NUCLEOTIDE SEQUENCE</scope>
</reference>
<name>A0A382KAZ7_9ZZZZ</name>
<dbReference type="EMBL" id="UINC01078994">
    <property type="protein sequence ID" value="SVC20582.1"/>
    <property type="molecule type" value="Genomic_DNA"/>
</dbReference>
<dbReference type="AlphaFoldDB" id="A0A382KAZ7"/>
<gene>
    <name evidence="1" type="ORF">METZ01_LOCUS273436</name>
</gene>
<proteinExistence type="predicted"/>
<feature type="non-terminal residue" evidence="1">
    <location>
        <position position="219"/>
    </location>
</feature>
<accession>A0A382KAZ7</accession>